<protein>
    <submittedName>
        <fullName evidence="1">Uncharacterized protein</fullName>
    </submittedName>
</protein>
<dbReference type="Proteomes" id="UP000680206">
    <property type="component" value="Unassembled WGS sequence"/>
</dbReference>
<evidence type="ECO:0000313" key="1">
    <source>
        <dbReference type="EMBL" id="MBO2465366.1"/>
    </source>
</evidence>
<organism evidence="1 2">
    <name type="scientific">Actinomadura violacea</name>
    <dbReference type="NCBI Taxonomy" id="2819934"/>
    <lineage>
        <taxon>Bacteria</taxon>
        <taxon>Bacillati</taxon>
        <taxon>Actinomycetota</taxon>
        <taxon>Actinomycetes</taxon>
        <taxon>Streptosporangiales</taxon>
        <taxon>Thermomonosporaceae</taxon>
        <taxon>Actinomadura</taxon>
    </lineage>
</organism>
<accession>A0ABS3S919</accession>
<dbReference type="EMBL" id="JAGEPF010000045">
    <property type="protein sequence ID" value="MBO2465366.1"/>
    <property type="molecule type" value="Genomic_DNA"/>
</dbReference>
<keyword evidence="2" id="KW-1185">Reference proteome</keyword>
<gene>
    <name evidence="1" type="ORF">J4709_48180</name>
</gene>
<reference evidence="1 2" key="1">
    <citation type="submission" date="2021-03" db="EMBL/GenBank/DDBJ databases">
        <title>Actinomadura violae sp. nov., isolated from lichen in Thailand.</title>
        <authorList>
            <person name="Kanchanasin P."/>
            <person name="Saeng-In P."/>
            <person name="Phongsopitanun W."/>
            <person name="Yuki M."/>
            <person name="Kudo T."/>
            <person name="Ohkuma M."/>
            <person name="Tanasupawat S."/>
        </authorList>
    </citation>
    <scope>NUCLEOTIDE SEQUENCE [LARGE SCALE GENOMIC DNA]</scope>
    <source>
        <strain evidence="1 2">LCR2-06</strain>
    </source>
</reference>
<evidence type="ECO:0000313" key="2">
    <source>
        <dbReference type="Proteomes" id="UP000680206"/>
    </source>
</evidence>
<dbReference type="RefSeq" id="WP_208252213.1">
    <property type="nucleotide sequence ID" value="NZ_JAGEPF010000045.1"/>
</dbReference>
<name>A0ABS3S919_9ACTN</name>
<comment type="caution">
    <text evidence="1">The sequence shown here is derived from an EMBL/GenBank/DDBJ whole genome shotgun (WGS) entry which is preliminary data.</text>
</comment>
<sequence length="168" mass="18931">MPLTDADIAATLAPAGLLFIEREEDEVRLPLKPGRSAASSRREDGRFDARPEEVVDVNDPELAAKLNAGWLRMAVEFGLFNEQREFLISVDYSEDPVYEPEQAWAQVRLLEKWDFAGSGVEQFRGHFAGMFTTRFVPEFWALSLDQRVLTNTTIWGNGTVSTIVIRPA</sequence>
<proteinExistence type="predicted"/>